<comment type="caution">
    <text evidence="2">The sequence shown here is derived from an EMBL/GenBank/DDBJ whole genome shotgun (WGS) entry which is preliminary data.</text>
</comment>
<evidence type="ECO:0000313" key="3">
    <source>
        <dbReference type="Proteomes" id="UP000663832"/>
    </source>
</evidence>
<protein>
    <submittedName>
        <fullName evidence="2">Uncharacterized protein</fullName>
    </submittedName>
</protein>
<dbReference type="OrthoDB" id="5819069at2759"/>
<accession>A0A815MA63</accession>
<evidence type="ECO:0000313" key="2">
    <source>
        <dbReference type="EMBL" id="CAF1421339.1"/>
    </source>
</evidence>
<proteinExistence type="predicted"/>
<dbReference type="EMBL" id="CAJNOI010000207">
    <property type="protein sequence ID" value="CAF1183448.1"/>
    <property type="molecule type" value="Genomic_DNA"/>
</dbReference>
<gene>
    <name evidence="1" type="ORF">BJG266_LOCUS25903</name>
    <name evidence="2" type="ORF">QVE165_LOCUS38272</name>
</gene>
<organism evidence="2 3">
    <name type="scientific">Adineta steineri</name>
    <dbReference type="NCBI Taxonomy" id="433720"/>
    <lineage>
        <taxon>Eukaryota</taxon>
        <taxon>Metazoa</taxon>
        <taxon>Spiralia</taxon>
        <taxon>Gnathifera</taxon>
        <taxon>Rotifera</taxon>
        <taxon>Eurotatoria</taxon>
        <taxon>Bdelloidea</taxon>
        <taxon>Adinetida</taxon>
        <taxon>Adinetidae</taxon>
        <taxon>Adineta</taxon>
    </lineage>
</organism>
<dbReference type="PANTHER" id="PTHR36986:SF1">
    <property type="entry name" value="UPF0643 PROTEIN PB2B2.08"/>
    <property type="match status" value="1"/>
</dbReference>
<dbReference type="Proteomes" id="UP000663877">
    <property type="component" value="Unassembled WGS sequence"/>
</dbReference>
<reference evidence="2" key="1">
    <citation type="submission" date="2021-02" db="EMBL/GenBank/DDBJ databases">
        <authorList>
            <person name="Nowell W R."/>
        </authorList>
    </citation>
    <scope>NUCLEOTIDE SEQUENCE</scope>
</reference>
<name>A0A815MA63_9BILA</name>
<keyword evidence="3" id="KW-1185">Reference proteome</keyword>
<dbReference type="EMBL" id="CAJNOM010000409">
    <property type="protein sequence ID" value="CAF1421339.1"/>
    <property type="molecule type" value="Genomic_DNA"/>
</dbReference>
<dbReference type="Proteomes" id="UP000663832">
    <property type="component" value="Unassembled WGS sequence"/>
</dbReference>
<dbReference type="AlphaFoldDB" id="A0A815MA63"/>
<evidence type="ECO:0000313" key="1">
    <source>
        <dbReference type="EMBL" id="CAF1183448.1"/>
    </source>
</evidence>
<sequence length="201" mass="22918">MVCTALIQENFDYSAINASITSSIQLEEDQSIISSPYPDHPLNLATLDKSSQEVAILLQQLQPNEGYLDLPYNEAFNWSTILSKIPHNFPATEFYIVAFRSRLALSSVNSEIFSELHAHDEQAHCEANESGGLLKYWFGVAAPDRRNLATCVWVNRDWSLKASRLPQHNRAMELIRRGVYEDWDLERYRLNVGGGKQWSIT</sequence>
<dbReference type="PANTHER" id="PTHR36986">
    <property type="entry name" value="UPF0643 PROTEIN PB2B2.08"/>
    <property type="match status" value="1"/>
</dbReference>